<feature type="compositionally biased region" description="Gly residues" evidence="1">
    <location>
        <begin position="256"/>
        <end position="265"/>
    </location>
</feature>
<dbReference type="AlphaFoldDB" id="A0A5A7V558"/>
<gene>
    <name evidence="2" type="ORF">E6C27_scaffold508G00220</name>
</gene>
<sequence length="265" mass="29487">MIPKDARISLVIPKDTPISLVIPRDPHISLVILKDAHISLVIPKDARISLVIPKDTLIRKVHYPIDEANRYPSVHTKLSTTVILRQQSYYKFAIGFSSQMIQSTSQIRTGLTILPRQNSMINIQTIDYHIPNLKTLESIDIQFQSTSLKHGQPRATVFGVRRRGRFAACRSPITGSASTRRRATRHRRTQLDEGRTAASGYVRPRGSSEMDGPRRTKAGVVRLPTTETETVPPQREGDGEKGLRPAGAEERRLGDGGDGLACGRR</sequence>
<evidence type="ECO:0000256" key="1">
    <source>
        <dbReference type="SAM" id="MobiDB-lite"/>
    </source>
</evidence>
<feature type="compositionally biased region" description="Basic and acidic residues" evidence="1">
    <location>
        <begin position="235"/>
        <end position="255"/>
    </location>
</feature>
<proteinExistence type="predicted"/>
<organism evidence="2 3">
    <name type="scientific">Cucumis melo var. makuwa</name>
    <name type="common">Oriental melon</name>
    <dbReference type="NCBI Taxonomy" id="1194695"/>
    <lineage>
        <taxon>Eukaryota</taxon>
        <taxon>Viridiplantae</taxon>
        <taxon>Streptophyta</taxon>
        <taxon>Embryophyta</taxon>
        <taxon>Tracheophyta</taxon>
        <taxon>Spermatophyta</taxon>
        <taxon>Magnoliopsida</taxon>
        <taxon>eudicotyledons</taxon>
        <taxon>Gunneridae</taxon>
        <taxon>Pentapetalae</taxon>
        <taxon>rosids</taxon>
        <taxon>fabids</taxon>
        <taxon>Cucurbitales</taxon>
        <taxon>Cucurbitaceae</taxon>
        <taxon>Benincaseae</taxon>
        <taxon>Cucumis</taxon>
    </lineage>
</organism>
<protein>
    <recommendedName>
        <fullName evidence="4">NBS-LRR type resistance protein</fullName>
    </recommendedName>
</protein>
<accession>A0A5A7V558</accession>
<comment type="caution">
    <text evidence="2">The sequence shown here is derived from an EMBL/GenBank/DDBJ whole genome shotgun (WGS) entry which is preliminary data.</text>
</comment>
<dbReference type="Proteomes" id="UP000321393">
    <property type="component" value="Unassembled WGS sequence"/>
</dbReference>
<evidence type="ECO:0000313" key="3">
    <source>
        <dbReference type="Proteomes" id="UP000321393"/>
    </source>
</evidence>
<reference evidence="2 3" key="1">
    <citation type="submission" date="2019-08" db="EMBL/GenBank/DDBJ databases">
        <title>Draft genome sequences of two oriental melons (Cucumis melo L. var makuwa).</title>
        <authorList>
            <person name="Kwon S.-Y."/>
        </authorList>
    </citation>
    <scope>NUCLEOTIDE SEQUENCE [LARGE SCALE GENOMIC DNA]</scope>
    <source>
        <strain evidence="3">cv. SW 3</strain>
        <tissue evidence="2">Leaf</tissue>
    </source>
</reference>
<feature type="compositionally biased region" description="Basic residues" evidence="1">
    <location>
        <begin position="179"/>
        <end position="188"/>
    </location>
</feature>
<name>A0A5A7V558_CUCMM</name>
<dbReference type="EMBL" id="SSTE01002676">
    <property type="protein sequence ID" value="KAA0063392.1"/>
    <property type="molecule type" value="Genomic_DNA"/>
</dbReference>
<evidence type="ECO:0008006" key="4">
    <source>
        <dbReference type="Google" id="ProtNLM"/>
    </source>
</evidence>
<feature type="region of interest" description="Disordered" evidence="1">
    <location>
        <begin position="173"/>
        <end position="265"/>
    </location>
</feature>
<evidence type="ECO:0000313" key="2">
    <source>
        <dbReference type="EMBL" id="KAA0063392.1"/>
    </source>
</evidence>